<feature type="compositionally biased region" description="Low complexity" evidence="1">
    <location>
        <begin position="52"/>
        <end position="68"/>
    </location>
</feature>
<evidence type="ECO:0000313" key="4">
    <source>
        <dbReference type="Proteomes" id="UP000683575"/>
    </source>
</evidence>
<keyword evidence="2" id="KW-0472">Membrane</keyword>
<gene>
    <name evidence="3" type="ORF">KRR39_17270</name>
</gene>
<proteinExistence type="predicted"/>
<evidence type="ECO:0000256" key="1">
    <source>
        <dbReference type="SAM" id="MobiDB-lite"/>
    </source>
</evidence>
<sequence>MTTVTRPRGPLPARVYWTRRLLLVVVAFALVFGIAHLLGSGGSGSPSARPVGADASSTATSGAPDTAAETPQASPTGTGRRNRTASPTAVPLAEPTGACEGSDVVATPSLKRTAYAGSPVVFTMTLGTLVSPACTFDVSARSMVVKVTSGNDRIWSSQECSGAVPKQSVVVRRDHPVTVSVGWNGQRSDTDCTRSTAWAEPGFYHVVAASFGADPVDVQFELKSPVPQTITATPTPSPSGTAKPSAQPSGKPSATPKAKSGH</sequence>
<dbReference type="AlphaFoldDB" id="A0A975SWH1"/>
<evidence type="ECO:0000313" key="3">
    <source>
        <dbReference type="EMBL" id="QWZ07210.1"/>
    </source>
</evidence>
<keyword evidence="4" id="KW-1185">Reference proteome</keyword>
<organism evidence="3 4">
    <name type="scientific">Nocardioides panacis</name>
    <dbReference type="NCBI Taxonomy" id="2849501"/>
    <lineage>
        <taxon>Bacteria</taxon>
        <taxon>Bacillati</taxon>
        <taxon>Actinomycetota</taxon>
        <taxon>Actinomycetes</taxon>
        <taxon>Propionibacteriales</taxon>
        <taxon>Nocardioidaceae</taxon>
        <taxon>Nocardioides</taxon>
    </lineage>
</organism>
<feature type="region of interest" description="Disordered" evidence="1">
    <location>
        <begin position="41"/>
        <end position="103"/>
    </location>
</feature>
<name>A0A975SWH1_9ACTN</name>
<protein>
    <submittedName>
        <fullName evidence="3">Uncharacterized protein</fullName>
    </submittedName>
</protein>
<accession>A0A975SWH1</accession>
<feature type="compositionally biased region" description="Low complexity" evidence="1">
    <location>
        <begin position="227"/>
        <end position="246"/>
    </location>
</feature>
<feature type="compositionally biased region" description="Polar residues" evidence="1">
    <location>
        <begin position="69"/>
        <end position="87"/>
    </location>
</feature>
<evidence type="ECO:0000256" key="2">
    <source>
        <dbReference type="SAM" id="Phobius"/>
    </source>
</evidence>
<feature type="region of interest" description="Disordered" evidence="1">
    <location>
        <begin position="227"/>
        <end position="262"/>
    </location>
</feature>
<feature type="transmembrane region" description="Helical" evidence="2">
    <location>
        <begin position="21"/>
        <end position="39"/>
    </location>
</feature>
<dbReference type="Proteomes" id="UP000683575">
    <property type="component" value="Chromosome"/>
</dbReference>
<keyword evidence="2" id="KW-0812">Transmembrane</keyword>
<dbReference type="RefSeq" id="WP_216938721.1">
    <property type="nucleotide sequence ID" value="NZ_CP077062.1"/>
</dbReference>
<dbReference type="KEGG" id="nps:KRR39_17270"/>
<keyword evidence="2" id="KW-1133">Transmembrane helix</keyword>
<dbReference type="EMBL" id="CP077062">
    <property type="protein sequence ID" value="QWZ07210.1"/>
    <property type="molecule type" value="Genomic_DNA"/>
</dbReference>
<reference evidence="3" key="1">
    <citation type="submission" date="2021-06" db="EMBL/GenBank/DDBJ databases">
        <title>Complete genome sequence of Nocardioides sp. G188.</title>
        <authorList>
            <person name="Im W.-T."/>
        </authorList>
    </citation>
    <scope>NUCLEOTIDE SEQUENCE</scope>
    <source>
        <strain evidence="3">G188</strain>
    </source>
</reference>